<sequence>MLFERVPHLTEKEDPAKAETHTDSAIKYPAWLPMGFLRLGQNFRTQSSDPSVLLDTVKTILRFHSGDESESETTYIFNREVPASYLDTHEMSEAECDRDLHDFCEKNEKFQIFEQYDGQRICIT</sequence>
<evidence type="ECO:0000313" key="2">
    <source>
        <dbReference type="EMBL" id="GIX69873.1"/>
    </source>
</evidence>
<protein>
    <submittedName>
        <fullName evidence="2">Uncharacterized protein</fullName>
    </submittedName>
</protein>
<feature type="region of interest" description="Disordered" evidence="1">
    <location>
        <begin position="1"/>
        <end position="21"/>
    </location>
</feature>
<evidence type="ECO:0000256" key="1">
    <source>
        <dbReference type="SAM" id="MobiDB-lite"/>
    </source>
</evidence>
<keyword evidence="3" id="KW-1185">Reference proteome</keyword>
<evidence type="ECO:0000313" key="3">
    <source>
        <dbReference type="Proteomes" id="UP001054837"/>
    </source>
</evidence>
<comment type="caution">
    <text evidence="2">The sequence shown here is derived from an EMBL/GenBank/DDBJ whole genome shotgun (WGS) entry which is preliminary data.</text>
</comment>
<organism evidence="2 3">
    <name type="scientific">Caerostris darwini</name>
    <dbReference type="NCBI Taxonomy" id="1538125"/>
    <lineage>
        <taxon>Eukaryota</taxon>
        <taxon>Metazoa</taxon>
        <taxon>Ecdysozoa</taxon>
        <taxon>Arthropoda</taxon>
        <taxon>Chelicerata</taxon>
        <taxon>Arachnida</taxon>
        <taxon>Araneae</taxon>
        <taxon>Araneomorphae</taxon>
        <taxon>Entelegynae</taxon>
        <taxon>Araneoidea</taxon>
        <taxon>Araneidae</taxon>
        <taxon>Caerostris</taxon>
    </lineage>
</organism>
<gene>
    <name evidence="2" type="primary">X975_11096</name>
    <name evidence="2" type="ORF">CDAR_566971</name>
</gene>
<reference evidence="2 3" key="1">
    <citation type="submission" date="2021-06" db="EMBL/GenBank/DDBJ databases">
        <title>Caerostris darwini draft genome.</title>
        <authorList>
            <person name="Kono N."/>
            <person name="Arakawa K."/>
        </authorList>
    </citation>
    <scope>NUCLEOTIDE SEQUENCE [LARGE SCALE GENOMIC DNA]</scope>
</reference>
<name>A0AAV4MD98_9ARAC</name>
<dbReference type="Proteomes" id="UP001054837">
    <property type="component" value="Unassembled WGS sequence"/>
</dbReference>
<dbReference type="EMBL" id="BPLQ01000308">
    <property type="protein sequence ID" value="GIX69873.1"/>
    <property type="molecule type" value="Genomic_DNA"/>
</dbReference>
<dbReference type="AlphaFoldDB" id="A0AAV4MD98"/>
<accession>A0AAV4MD98</accession>
<proteinExistence type="predicted"/>